<dbReference type="PANTHER" id="PTHR33107">
    <property type="entry name" value="KUNITZ TRYPSIN INHIBITOR 2"/>
    <property type="match status" value="1"/>
</dbReference>
<dbReference type="AlphaFoldDB" id="A0A9W7J4B0"/>
<dbReference type="OrthoDB" id="961994at2759"/>
<feature type="chain" id="PRO_5040756283" evidence="2">
    <location>
        <begin position="24"/>
        <end position="217"/>
    </location>
</feature>
<dbReference type="InterPro" id="IPR011065">
    <property type="entry name" value="Kunitz_inhibitor_STI-like_sf"/>
</dbReference>
<keyword evidence="4" id="KW-1185">Reference proteome</keyword>
<proteinExistence type="inferred from homology"/>
<evidence type="ECO:0000313" key="4">
    <source>
        <dbReference type="Proteomes" id="UP001165190"/>
    </source>
</evidence>
<dbReference type="PANTHER" id="PTHR33107:SF28">
    <property type="entry name" value="CYSTEINE PROTEASE INHIBITOR 8-LIKE"/>
    <property type="match status" value="1"/>
</dbReference>
<comment type="similarity">
    <text evidence="1">Belongs to the protease inhibitor I3 (leguminous Kunitz-type inhibitor) family.</text>
</comment>
<dbReference type="PROSITE" id="PS00283">
    <property type="entry name" value="SOYBEAN_KUNITZ"/>
    <property type="match status" value="1"/>
</dbReference>
<dbReference type="Pfam" id="PF00197">
    <property type="entry name" value="Kunitz_legume"/>
    <property type="match status" value="1"/>
</dbReference>
<comment type="caution">
    <text evidence="3">The sequence shown here is derived from an EMBL/GenBank/DDBJ whole genome shotgun (WGS) entry which is preliminary data.</text>
</comment>
<organism evidence="3 4">
    <name type="scientific">Hibiscus trionum</name>
    <name type="common">Flower of an hour</name>
    <dbReference type="NCBI Taxonomy" id="183268"/>
    <lineage>
        <taxon>Eukaryota</taxon>
        <taxon>Viridiplantae</taxon>
        <taxon>Streptophyta</taxon>
        <taxon>Embryophyta</taxon>
        <taxon>Tracheophyta</taxon>
        <taxon>Spermatophyta</taxon>
        <taxon>Magnoliopsida</taxon>
        <taxon>eudicotyledons</taxon>
        <taxon>Gunneridae</taxon>
        <taxon>Pentapetalae</taxon>
        <taxon>rosids</taxon>
        <taxon>malvids</taxon>
        <taxon>Malvales</taxon>
        <taxon>Malvaceae</taxon>
        <taxon>Malvoideae</taxon>
        <taxon>Hibiscus</taxon>
    </lineage>
</organism>
<protein>
    <submittedName>
        <fullName evidence="3">ARABIDOPSIS THALIANA KUNITZ TRYPSIN INHIBITOR 5</fullName>
    </submittedName>
</protein>
<name>A0A9W7J4B0_HIBTR</name>
<dbReference type="Proteomes" id="UP001165190">
    <property type="component" value="Unassembled WGS sequence"/>
</dbReference>
<dbReference type="Gene3D" id="2.80.10.50">
    <property type="match status" value="1"/>
</dbReference>
<dbReference type="InterPro" id="IPR002160">
    <property type="entry name" value="Prot_inh_Kunz-lg"/>
</dbReference>
<evidence type="ECO:0000256" key="2">
    <source>
        <dbReference type="SAM" id="SignalP"/>
    </source>
</evidence>
<dbReference type="SMART" id="SM00452">
    <property type="entry name" value="STI"/>
    <property type="match status" value="1"/>
</dbReference>
<dbReference type="EMBL" id="BSYR01000045">
    <property type="protein sequence ID" value="GMJ06619.1"/>
    <property type="molecule type" value="Genomic_DNA"/>
</dbReference>
<accession>A0A9W7J4B0</accession>
<evidence type="ECO:0000313" key="3">
    <source>
        <dbReference type="EMBL" id="GMJ06619.1"/>
    </source>
</evidence>
<keyword evidence="2" id="KW-0732">Signal</keyword>
<dbReference type="PRINTS" id="PR00291">
    <property type="entry name" value="KUNITZINHBTR"/>
</dbReference>
<dbReference type="GO" id="GO:0004866">
    <property type="term" value="F:endopeptidase inhibitor activity"/>
    <property type="evidence" value="ECO:0007669"/>
    <property type="project" value="InterPro"/>
</dbReference>
<evidence type="ECO:0000256" key="1">
    <source>
        <dbReference type="ARBA" id="ARBA00005440"/>
    </source>
</evidence>
<dbReference type="CDD" id="cd23370">
    <property type="entry name" value="beta-trefoil_STI_MkMLP-like"/>
    <property type="match status" value="1"/>
</dbReference>
<feature type="signal peptide" evidence="2">
    <location>
        <begin position="1"/>
        <end position="23"/>
    </location>
</feature>
<dbReference type="SUPFAM" id="SSF50386">
    <property type="entry name" value="STI-like"/>
    <property type="match status" value="1"/>
</dbReference>
<gene>
    <name evidence="3" type="ORF">HRI_004331100</name>
</gene>
<sequence>MNSSSAAVLFLFFLFSANPFSLSATAAKEPVLDTDGEELRSGVQYIIRSAIWGAGDGALNFGSDFECPRFVVQDRLRNGMPVLFYPVDSNDTTVYQSSDVNIMFTGGDAYCRSLINTWRVAPYDPSSGHWWLRTNGEIGNPGPQTLFSWFKIEKVKLGYKLTFCPSVCESCVTLCNDIGRYSYQNKIVLGLTNGYAWPFVFVKAPQAIKQVVEKHPE</sequence>
<reference evidence="3" key="1">
    <citation type="submission" date="2023-05" db="EMBL/GenBank/DDBJ databases">
        <title>Genome and transcriptome analyses reveal genes involved in the formation of fine ridges on petal epidermal cells in Hibiscus trionum.</title>
        <authorList>
            <person name="Koshimizu S."/>
            <person name="Masuda S."/>
            <person name="Ishii T."/>
            <person name="Shirasu K."/>
            <person name="Hoshino A."/>
            <person name="Arita M."/>
        </authorList>
    </citation>
    <scope>NUCLEOTIDE SEQUENCE</scope>
    <source>
        <strain evidence="3">Hamamatsu line</strain>
    </source>
</reference>